<dbReference type="InterPro" id="IPR011083">
    <property type="entry name" value="Phage_tail_collar_dom"/>
</dbReference>
<protein>
    <submittedName>
        <fullName evidence="2">Phage tail protein</fullName>
    </submittedName>
</protein>
<dbReference type="RefSeq" id="WP_155456934.1">
    <property type="nucleotide sequence ID" value="NZ_WNKX01000032.1"/>
</dbReference>
<comment type="caution">
    <text evidence="2">The sequence shown here is derived from an EMBL/GenBank/DDBJ whole genome shotgun (WGS) entry which is preliminary data.</text>
</comment>
<accession>A0A6L6QPK0</accession>
<proteinExistence type="predicted"/>
<evidence type="ECO:0000313" key="2">
    <source>
        <dbReference type="EMBL" id="MTW14024.1"/>
    </source>
</evidence>
<dbReference type="InterPro" id="IPR037053">
    <property type="entry name" value="Phage_tail_collar_dom_sf"/>
</dbReference>
<feature type="domain" description="Phage tail collar" evidence="1">
    <location>
        <begin position="7"/>
        <end position="63"/>
    </location>
</feature>
<dbReference type="SUPFAM" id="SSF88874">
    <property type="entry name" value="Receptor-binding domain of short tail fibre protein gp12"/>
    <property type="match status" value="1"/>
</dbReference>
<dbReference type="Proteomes" id="UP000472320">
    <property type="component" value="Unassembled WGS sequence"/>
</dbReference>
<gene>
    <name evidence="2" type="ORF">GM658_25755</name>
</gene>
<dbReference type="CDD" id="cd22641">
    <property type="entry name" value="C24-like"/>
    <property type="match status" value="1"/>
</dbReference>
<sequence length="173" mass="17870">MAERYIGEIRMFGGNFAPAGWALCNGQLIPIAQNTALFSILGTTYGGNGVTTFGLPDLRQRMPMHAGSGPGLTPRDLGEQGGEEAVSLTLQQMPSHNHGMAASNTSASVQSPANALLAKPITLSAPYHDAAGIAPSPTGQLGTTGGGSAHNNMQPYLVVNFIIALNGTFPPRN</sequence>
<dbReference type="OrthoDB" id="8613813at2"/>
<organism evidence="2 3">
    <name type="scientific">Massilia eburnea</name>
    <dbReference type="NCBI Taxonomy" id="1776165"/>
    <lineage>
        <taxon>Bacteria</taxon>
        <taxon>Pseudomonadati</taxon>
        <taxon>Pseudomonadota</taxon>
        <taxon>Betaproteobacteria</taxon>
        <taxon>Burkholderiales</taxon>
        <taxon>Oxalobacteraceae</taxon>
        <taxon>Telluria group</taxon>
        <taxon>Massilia</taxon>
    </lineage>
</organism>
<dbReference type="AlphaFoldDB" id="A0A6L6QPK0"/>
<dbReference type="Pfam" id="PF07484">
    <property type="entry name" value="Collar"/>
    <property type="match status" value="1"/>
</dbReference>
<keyword evidence="3" id="KW-1185">Reference proteome</keyword>
<evidence type="ECO:0000259" key="1">
    <source>
        <dbReference type="Pfam" id="PF07484"/>
    </source>
</evidence>
<reference evidence="2 3" key="1">
    <citation type="submission" date="2019-11" db="EMBL/GenBank/DDBJ databases">
        <title>Type strains purchased from KCTC, JCM and DSMZ.</title>
        <authorList>
            <person name="Lu H."/>
        </authorList>
    </citation>
    <scope>NUCLEOTIDE SEQUENCE [LARGE SCALE GENOMIC DNA]</scope>
    <source>
        <strain evidence="2 3">JCM 31587</strain>
    </source>
</reference>
<dbReference type="Gene3D" id="3.90.1340.10">
    <property type="entry name" value="Phage tail collar domain"/>
    <property type="match status" value="1"/>
</dbReference>
<evidence type="ECO:0000313" key="3">
    <source>
        <dbReference type="Proteomes" id="UP000472320"/>
    </source>
</evidence>
<dbReference type="EMBL" id="WNKX01000032">
    <property type="protein sequence ID" value="MTW14024.1"/>
    <property type="molecule type" value="Genomic_DNA"/>
</dbReference>
<name>A0A6L6QPK0_9BURK</name>